<comment type="caution">
    <text evidence="1">The sequence shown here is derived from an EMBL/GenBank/DDBJ whole genome shotgun (WGS) entry which is preliminary data.</text>
</comment>
<dbReference type="Pfam" id="PF11227">
    <property type="entry name" value="DUF3025"/>
    <property type="match status" value="1"/>
</dbReference>
<evidence type="ECO:0000313" key="2">
    <source>
        <dbReference type="Proteomes" id="UP001165393"/>
    </source>
</evidence>
<proteinExistence type="predicted"/>
<dbReference type="EMBL" id="JAMQGP010000003">
    <property type="protein sequence ID" value="MCM2679565.1"/>
    <property type="molecule type" value="Genomic_DNA"/>
</dbReference>
<keyword evidence="2" id="KW-1185">Reference proteome</keyword>
<dbReference type="RefSeq" id="WP_251261013.1">
    <property type="nucleotide sequence ID" value="NZ_JAMQGP010000003.1"/>
</dbReference>
<organism evidence="1 2">
    <name type="scientific">Echinimonas agarilytica</name>
    <dbReference type="NCBI Taxonomy" id="1215918"/>
    <lineage>
        <taxon>Bacteria</taxon>
        <taxon>Pseudomonadati</taxon>
        <taxon>Pseudomonadota</taxon>
        <taxon>Gammaproteobacteria</taxon>
        <taxon>Alteromonadales</taxon>
        <taxon>Echinimonadaceae</taxon>
        <taxon>Echinimonas</taxon>
    </lineage>
</organism>
<dbReference type="Proteomes" id="UP001165393">
    <property type="component" value="Unassembled WGS sequence"/>
</dbReference>
<dbReference type="AlphaFoldDB" id="A0AA41W683"/>
<reference evidence="1 2" key="1">
    <citation type="journal article" date="2013" name="Antonie Van Leeuwenhoek">
        <title>Echinimonas agarilytica gen. nov., sp. nov., a new gammaproteobacterium isolated from the sea urchin Strongylocentrotus intermedius.</title>
        <authorList>
            <person name="Nedashkovskaya O.I."/>
            <person name="Stenkova A.M."/>
            <person name="Zhukova N.V."/>
            <person name="Van Trappen S."/>
            <person name="Lee J.S."/>
            <person name="Kim S.B."/>
        </authorList>
    </citation>
    <scope>NUCLEOTIDE SEQUENCE [LARGE SCALE GENOMIC DNA]</scope>
    <source>
        <strain evidence="1 2">KMM 6351</strain>
    </source>
</reference>
<name>A0AA41W683_9GAMM</name>
<accession>A0AA41W683</accession>
<dbReference type="InterPro" id="IPR021390">
    <property type="entry name" value="DUF3025"/>
</dbReference>
<protein>
    <submittedName>
        <fullName evidence="1">DUF3025 domain-containing protein</fullName>
    </submittedName>
</protein>
<gene>
    <name evidence="1" type="ORF">NAF29_07775</name>
</gene>
<evidence type="ECO:0000313" key="1">
    <source>
        <dbReference type="EMBL" id="MCM2679565.1"/>
    </source>
</evidence>
<sequence>MSDSSIDTASTSMSERNIPWYQHSPLFKDMGDIGHALPVISNNEWPSHDDLMRVLSLKDVRLTSQKALDDSGMGYEAYIAKYNAVPTRPNWHDLFNAIIWHQFPLTKRTFNHLHQQDLELTDRHRSTRRDALTLLDECGVILAISEKKWRAMLTQHQWHEFFWQHRREWGQTIKPFVVGHALYEQAFKPFIGWCAKAVFIDVEDDFFLADRAIQYQVLDQRLSSKLNTLLKPKQLLPLPILAVPEWNETPIEPSYLAQENYFRPARKQSPYIAF</sequence>